<evidence type="ECO:0000313" key="4">
    <source>
        <dbReference type="Proteomes" id="UP000078595"/>
    </source>
</evidence>
<evidence type="ECO:0000256" key="1">
    <source>
        <dbReference type="SAM" id="MobiDB-lite"/>
    </source>
</evidence>
<dbReference type="RefSeq" id="XP_018265794.1">
    <property type="nucleotide sequence ID" value="XM_018405513.1"/>
</dbReference>
<name>A0A1A6AD07_9TREE</name>
<organism evidence="2">
    <name type="scientific">Kwoniella dejecticola CBS 10117</name>
    <dbReference type="NCBI Taxonomy" id="1296121"/>
    <lineage>
        <taxon>Eukaryota</taxon>
        <taxon>Fungi</taxon>
        <taxon>Dikarya</taxon>
        <taxon>Basidiomycota</taxon>
        <taxon>Agaricomycotina</taxon>
        <taxon>Tremellomycetes</taxon>
        <taxon>Tremellales</taxon>
        <taxon>Cryptococcaceae</taxon>
        <taxon>Kwoniella</taxon>
    </lineage>
</organism>
<dbReference type="Pfam" id="PF04119">
    <property type="entry name" value="HSP9_HSP12"/>
    <property type="match status" value="1"/>
</dbReference>
<sequence length="70" mass="7360">MSDAGRESLTDKVTAAAKPDSEKSYVEQATDYVKGALDSAASVVQPQQEKSTTQKVGDAISGDNRNKDVA</sequence>
<reference evidence="2" key="1">
    <citation type="submission" date="2013-07" db="EMBL/GenBank/DDBJ databases">
        <title>The Genome Sequence of Cryptococcus dejecticola CBS10117.</title>
        <authorList>
            <consortium name="The Broad Institute Genome Sequencing Platform"/>
            <person name="Cuomo C."/>
            <person name="Litvintseva A."/>
            <person name="Chen Y."/>
            <person name="Heitman J."/>
            <person name="Sun S."/>
            <person name="Springer D."/>
            <person name="Dromer F."/>
            <person name="Young S.K."/>
            <person name="Zeng Q."/>
            <person name="Gargeya S."/>
            <person name="Fitzgerald M."/>
            <person name="Abouelleil A."/>
            <person name="Alvarado L."/>
            <person name="Berlin A.M."/>
            <person name="Chapman S.B."/>
            <person name="Dewar J."/>
            <person name="Goldberg J."/>
            <person name="Griggs A."/>
            <person name="Gujja S."/>
            <person name="Hansen M."/>
            <person name="Howarth C."/>
            <person name="Imamovic A."/>
            <person name="Larimer J."/>
            <person name="McCowan C."/>
            <person name="Murphy C."/>
            <person name="Pearson M."/>
            <person name="Priest M."/>
            <person name="Roberts A."/>
            <person name="Saif S."/>
            <person name="Shea T."/>
            <person name="Sykes S."/>
            <person name="Wortman J."/>
            <person name="Nusbaum C."/>
            <person name="Birren B."/>
        </authorList>
    </citation>
    <scope>NUCLEOTIDE SEQUENCE [LARGE SCALE GENOMIC DNA]</scope>
    <source>
        <strain evidence="2">CBS 10117</strain>
    </source>
</reference>
<reference evidence="3" key="2">
    <citation type="submission" date="2013-07" db="EMBL/GenBank/DDBJ databases">
        <authorList>
            <consortium name="The Broad Institute Genome Sequencing Platform"/>
            <person name="Cuomo C."/>
            <person name="Litvintseva A."/>
            <person name="Chen Y."/>
            <person name="Heitman J."/>
            <person name="Sun S."/>
            <person name="Springer D."/>
            <person name="Dromer F."/>
            <person name="Young S.K."/>
            <person name="Zeng Q."/>
            <person name="Gargeya S."/>
            <person name="Fitzgerald M."/>
            <person name="Abouelleil A."/>
            <person name="Alvarado L."/>
            <person name="Berlin A.M."/>
            <person name="Chapman S.B."/>
            <person name="Dewar J."/>
            <person name="Goldberg J."/>
            <person name="Griggs A."/>
            <person name="Gujja S."/>
            <person name="Hansen M."/>
            <person name="Howarth C."/>
            <person name="Imamovic A."/>
            <person name="Larimer J."/>
            <person name="McCowan C."/>
            <person name="Murphy C."/>
            <person name="Pearson M."/>
            <person name="Priest M."/>
            <person name="Roberts A."/>
            <person name="Saif S."/>
            <person name="Shea T."/>
            <person name="Sykes S."/>
            <person name="Wortman J."/>
            <person name="Nusbaum C."/>
            <person name="Birren B."/>
        </authorList>
    </citation>
    <scope>NUCLEOTIDE SEQUENCE</scope>
    <source>
        <strain evidence="3">CBS 10117</strain>
    </source>
</reference>
<dbReference type="EMBL" id="KI894028">
    <property type="protein sequence ID" value="OBR87952.1"/>
    <property type="molecule type" value="Genomic_DNA"/>
</dbReference>
<dbReference type="Proteomes" id="UP000078595">
    <property type="component" value="Chromosome 2"/>
</dbReference>
<protein>
    <submittedName>
        <fullName evidence="2">Uncharacterized protein</fullName>
    </submittedName>
</protein>
<dbReference type="VEuPathDB" id="FungiDB:I303_02168"/>
<evidence type="ECO:0000313" key="2">
    <source>
        <dbReference type="EMBL" id="OBR87952.1"/>
    </source>
</evidence>
<dbReference type="KEGG" id="kdj:28965867"/>
<reference evidence="3" key="3">
    <citation type="submission" date="2024-02" db="EMBL/GenBank/DDBJ databases">
        <title>Comparative genomics of Cryptococcus and Kwoniella reveals pathogenesis evolution and contrasting modes of karyotype evolution via chromosome fusion or intercentromeric recombination.</title>
        <authorList>
            <person name="Coelho M.A."/>
            <person name="David-Palma M."/>
            <person name="Shea T."/>
            <person name="Bowers K."/>
            <person name="McGinley-Smith S."/>
            <person name="Mohammad A.W."/>
            <person name="Gnirke A."/>
            <person name="Yurkov A.M."/>
            <person name="Nowrousian M."/>
            <person name="Sun S."/>
            <person name="Cuomo C.A."/>
            <person name="Heitman J."/>
        </authorList>
    </citation>
    <scope>NUCLEOTIDE SEQUENCE</scope>
    <source>
        <strain evidence="3">CBS 10117</strain>
    </source>
</reference>
<keyword evidence="4" id="KW-1185">Reference proteome</keyword>
<feature type="region of interest" description="Disordered" evidence="1">
    <location>
        <begin position="40"/>
        <end position="70"/>
    </location>
</feature>
<feature type="compositionally biased region" description="Polar residues" evidence="1">
    <location>
        <begin position="42"/>
        <end position="55"/>
    </location>
</feature>
<dbReference type="InterPro" id="IPR007250">
    <property type="entry name" value="HSP9_HSP12"/>
</dbReference>
<proteinExistence type="predicted"/>
<feature type="region of interest" description="Disordered" evidence="1">
    <location>
        <begin position="1"/>
        <end position="25"/>
    </location>
</feature>
<dbReference type="AlphaFoldDB" id="A0A1A6AD07"/>
<feature type="compositionally biased region" description="Basic and acidic residues" evidence="1">
    <location>
        <begin position="1"/>
        <end position="10"/>
    </location>
</feature>
<dbReference type="EMBL" id="CP144531">
    <property type="protein sequence ID" value="WWC59148.1"/>
    <property type="molecule type" value="Genomic_DNA"/>
</dbReference>
<dbReference type="STRING" id="1296121.A0A1A6AD07"/>
<dbReference type="GeneID" id="28965867"/>
<dbReference type="Gene3D" id="6.10.250.2440">
    <property type="match status" value="2"/>
</dbReference>
<evidence type="ECO:0000313" key="3">
    <source>
        <dbReference type="EMBL" id="WWC59148.1"/>
    </source>
</evidence>
<accession>A0A1A6AD07</accession>
<gene>
    <name evidence="2" type="ORF">I303_02168</name>
    <name evidence="3" type="ORF">I303_101696</name>
</gene>
<dbReference type="OrthoDB" id="2348401at2759"/>
<dbReference type="PIRSF" id="PIRSF002590">
    <property type="entry name" value="HSP9/HSP12_fun"/>
    <property type="match status" value="1"/>
</dbReference>